<sequence length="230" mass="26816">MEKRRWADISSSEEEADTPAESALDFNAFIMRYKNLKAPISLFIKNISFNCHSDQEISLWFTEKVNSQVSIIRNFKKIMFKGNAKVVVNSLELAYKVFKLSGQEYLGRPLEIKVLDSEPHHLRPKHKSVKSIPNVLSDNKFHNTPKRQNVIKNFPLPINPPLKRQTFRKIPREAPIKPFNFRQPNHDQCEENIKKISDLDPLIISVKVKDNNKPLQKPRRTQSSNIYKQL</sequence>
<feature type="compositionally biased region" description="Polar residues" evidence="1">
    <location>
        <begin position="221"/>
        <end position="230"/>
    </location>
</feature>
<dbReference type="Gene3D" id="3.30.70.330">
    <property type="match status" value="1"/>
</dbReference>
<reference evidence="2 3" key="1">
    <citation type="submission" date="2016-11" db="EMBL/GenBank/DDBJ databases">
        <title>The macronuclear genome of Stentor coeruleus: a giant cell with tiny introns.</title>
        <authorList>
            <person name="Slabodnick M."/>
            <person name="Ruby J.G."/>
            <person name="Reiff S.B."/>
            <person name="Swart E.C."/>
            <person name="Gosai S."/>
            <person name="Prabakaran S."/>
            <person name="Witkowska E."/>
            <person name="Larue G.E."/>
            <person name="Fisher S."/>
            <person name="Freeman R.M."/>
            <person name="Gunawardena J."/>
            <person name="Chu W."/>
            <person name="Stover N.A."/>
            <person name="Gregory B.D."/>
            <person name="Nowacki M."/>
            <person name="Derisi J."/>
            <person name="Roy S.W."/>
            <person name="Marshall W.F."/>
            <person name="Sood P."/>
        </authorList>
    </citation>
    <scope>NUCLEOTIDE SEQUENCE [LARGE SCALE GENOMIC DNA]</scope>
    <source>
        <strain evidence="2">WM001</strain>
    </source>
</reference>
<keyword evidence="3" id="KW-1185">Reference proteome</keyword>
<evidence type="ECO:0000313" key="3">
    <source>
        <dbReference type="Proteomes" id="UP000187209"/>
    </source>
</evidence>
<dbReference type="AlphaFoldDB" id="A0A1R2CK67"/>
<evidence type="ECO:0000313" key="2">
    <source>
        <dbReference type="EMBL" id="OMJ89345.1"/>
    </source>
</evidence>
<dbReference type="InterPro" id="IPR012677">
    <property type="entry name" value="Nucleotide-bd_a/b_plait_sf"/>
</dbReference>
<comment type="caution">
    <text evidence="2">The sequence shown here is derived from an EMBL/GenBank/DDBJ whole genome shotgun (WGS) entry which is preliminary data.</text>
</comment>
<proteinExistence type="predicted"/>
<dbReference type="EMBL" id="MPUH01000128">
    <property type="protein sequence ID" value="OMJ89345.1"/>
    <property type="molecule type" value="Genomic_DNA"/>
</dbReference>
<dbReference type="Proteomes" id="UP000187209">
    <property type="component" value="Unassembled WGS sequence"/>
</dbReference>
<evidence type="ECO:0000256" key="1">
    <source>
        <dbReference type="SAM" id="MobiDB-lite"/>
    </source>
</evidence>
<dbReference type="InterPro" id="IPR035979">
    <property type="entry name" value="RBD_domain_sf"/>
</dbReference>
<organism evidence="2 3">
    <name type="scientific">Stentor coeruleus</name>
    <dbReference type="NCBI Taxonomy" id="5963"/>
    <lineage>
        <taxon>Eukaryota</taxon>
        <taxon>Sar</taxon>
        <taxon>Alveolata</taxon>
        <taxon>Ciliophora</taxon>
        <taxon>Postciliodesmatophora</taxon>
        <taxon>Heterotrichea</taxon>
        <taxon>Heterotrichida</taxon>
        <taxon>Stentoridae</taxon>
        <taxon>Stentor</taxon>
    </lineage>
</organism>
<accession>A0A1R2CK67</accession>
<dbReference type="GO" id="GO:0003676">
    <property type="term" value="F:nucleic acid binding"/>
    <property type="evidence" value="ECO:0007669"/>
    <property type="project" value="InterPro"/>
</dbReference>
<gene>
    <name evidence="2" type="ORF">SteCoe_8549</name>
</gene>
<dbReference type="SUPFAM" id="SSF54928">
    <property type="entry name" value="RNA-binding domain, RBD"/>
    <property type="match status" value="1"/>
</dbReference>
<name>A0A1R2CK67_9CILI</name>
<evidence type="ECO:0008006" key="4">
    <source>
        <dbReference type="Google" id="ProtNLM"/>
    </source>
</evidence>
<protein>
    <recommendedName>
        <fullName evidence="4">RRM domain-containing protein</fullName>
    </recommendedName>
</protein>
<feature type="region of interest" description="Disordered" evidence="1">
    <location>
        <begin position="211"/>
        <end position="230"/>
    </location>
</feature>